<dbReference type="STRING" id="168276.SAMN05444580_107161"/>
<name>A0A1G6YHJ0_9NOCA</name>
<comment type="subcellular location">
    <subcellularLocation>
        <location evidence="1">Cell envelope</location>
    </subcellularLocation>
</comment>
<feature type="signal peptide" evidence="5">
    <location>
        <begin position="1"/>
        <end position="22"/>
    </location>
</feature>
<keyword evidence="3" id="KW-0813">Transport</keyword>
<evidence type="ECO:0000259" key="6">
    <source>
        <dbReference type="PROSITE" id="PS50983"/>
    </source>
</evidence>
<dbReference type="PROSITE" id="PS50983">
    <property type="entry name" value="FE_B12_PBP"/>
    <property type="match status" value="1"/>
</dbReference>
<dbReference type="GO" id="GO:0030288">
    <property type="term" value="C:outer membrane-bounded periplasmic space"/>
    <property type="evidence" value="ECO:0007669"/>
    <property type="project" value="TreeGrafter"/>
</dbReference>
<evidence type="ECO:0000256" key="5">
    <source>
        <dbReference type="SAM" id="SignalP"/>
    </source>
</evidence>
<dbReference type="AlphaFoldDB" id="A0A1G6YHJ0"/>
<dbReference type="EMBL" id="FNAB01000007">
    <property type="protein sequence ID" value="SDD89095.1"/>
    <property type="molecule type" value="Genomic_DNA"/>
</dbReference>
<keyword evidence="8" id="KW-1185">Reference proteome</keyword>
<dbReference type="CDD" id="cd01146">
    <property type="entry name" value="FhuD"/>
    <property type="match status" value="1"/>
</dbReference>
<dbReference type="Gene3D" id="3.40.50.1980">
    <property type="entry name" value="Nitrogenase molybdenum iron protein domain"/>
    <property type="match status" value="2"/>
</dbReference>
<evidence type="ECO:0000256" key="4">
    <source>
        <dbReference type="ARBA" id="ARBA00022729"/>
    </source>
</evidence>
<proteinExistence type="inferred from homology"/>
<dbReference type="Proteomes" id="UP000199417">
    <property type="component" value="Unassembled WGS sequence"/>
</dbReference>
<dbReference type="GO" id="GO:1901678">
    <property type="term" value="P:iron coordination entity transport"/>
    <property type="evidence" value="ECO:0007669"/>
    <property type="project" value="UniProtKB-ARBA"/>
</dbReference>
<evidence type="ECO:0000313" key="8">
    <source>
        <dbReference type="Proteomes" id="UP000199417"/>
    </source>
</evidence>
<evidence type="ECO:0000256" key="2">
    <source>
        <dbReference type="ARBA" id="ARBA00008814"/>
    </source>
</evidence>
<dbReference type="PROSITE" id="PS51257">
    <property type="entry name" value="PROKAR_LIPOPROTEIN"/>
    <property type="match status" value="1"/>
</dbReference>
<evidence type="ECO:0000313" key="7">
    <source>
        <dbReference type="EMBL" id="SDD89095.1"/>
    </source>
</evidence>
<dbReference type="PANTHER" id="PTHR30532:SF24">
    <property type="entry name" value="FERRIC ENTEROBACTIN-BINDING PERIPLASMIC PROTEIN FEPB"/>
    <property type="match status" value="1"/>
</dbReference>
<dbReference type="Pfam" id="PF01497">
    <property type="entry name" value="Peripla_BP_2"/>
    <property type="match status" value="1"/>
</dbReference>
<dbReference type="PANTHER" id="PTHR30532">
    <property type="entry name" value="IRON III DICITRATE-BINDING PERIPLASMIC PROTEIN"/>
    <property type="match status" value="1"/>
</dbReference>
<feature type="domain" description="Fe/B12 periplasmic-binding" evidence="6">
    <location>
        <begin position="66"/>
        <end position="336"/>
    </location>
</feature>
<dbReference type="InterPro" id="IPR051313">
    <property type="entry name" value="Bact_iron-sidero_bind"/>
</dbReference>
<sequence length="339" mass="34923">MVSALRRRTVLSMGLVAAAVMAVGCSSTSAEGTSEAGAGAAAEAGALPVTIDHVHGSTSVEAVPQRVAAVGIGDADVLLALGVTPVLVPAWKGSVDTGVGEWAKPALAGATPPALANATAGFDVEKVAASNPDLIVAVNNAIDANVYGQLSAMAPTVLHAADQTDWMLPWQQVTTRIGDAVGRPAKAAEQVRMVEDTFARARSEHPEFAGKSAILVRYLDGDKFRAYSPTSARGQLLTELGFGVPAQLRDRFGDALYTEISAENLGLLEADLLVVDNYDAAAARLDALPTFTGLQVVRSGAMVGLDPVVSDAVSMPNPLTIPFSVNAMLEKISRTPVGA</sequence>
<feature type="chain" id="PRO_5038447172" evidence="5">
    <location>
        <begin position="23"/>
        <end position="339"/>
    </location>
</feature>
<comment type="similarity">
    <text evidence="2">Belongs to the bacterial solute-binding protein 8 family.</text>
</comment>
<reference evidence="7 8" key="1">
    <citation type="submission" date="2016-10" db="EMBL/GenBank/DDBJ databases">
        <authorList>
            <person name="de Groot N.N."/>
        </authorList>
    </citation>
    <scope>NUCLEOTIDE SEQUENCE [LARGE SCALE GENOMIC DNA]</scope>
    <source>
        <strain evidence="7 8">JCM 11308</strain>
    </source>
</reference>
<gene>
    <name evidence="7" type="ORF">SAMN05444580_107161</name>
</gene>
<protein>
    <submittedName>
        <fullName evidence="7">Iron complex transport system substrate-binding protein</fullName>
    </submittedName>
</protein>
<evidence type="ECO:0000256" key="3">
    <source>
        <dbReference type="ARBA" id="ARBA00022448"/>
    </source>
</evidence>
<dbReference type="SUPFAM" id="SSF53807">
    <property type="entry name" value="Helical backbone' metal receptor"/>
    <property type="match status" value="1"/>
</dbReference>
<dbReference type="RefSeq" id="WP_072843609.1">
    <property type="nucleotide sequence ID" value="NZ_FNAB01000007.1"/>
</dbReference>
<accession>A0A1G6YHJ0</accession>
<dbReference type="InterPro" id="IPR002491">
    <property type="entry name" value="ABC_transptr_periplasmic_BD"/>
</dbReference>
<keyword evidence="4 5" id="KW-0732">Signal</keyword>
<organism evidence="7 8">
    <name type="scientific">Rhodococcus tukisamuensis</name>
    <dbReference type="NCBI Taxonomy" id="168276"/>
    <lineage>
        <taxon>Bacteria</taxon>
        <taxon>Bacillati</taxon>
        <taxon>Actinomycetota</taxon>
        <taxon>Actinomycetes</taxon>
        <taxon>Mycobacteriales</taxon>
        <taxon>Nocardiaceae</taxon>
        <taxon>Rhodococcus</taxon>
    </lineage>
</organism>
<evidence type="ECO:0000256" key="1">
    <source>
        <dbReference type="ARBA" id="ARBA00004196"/>
    </source>
</evidence>